<name>A0ACD3BBM5_9AGAR</name>
<accession>A0ACD3BBM5</accession>
<evidence type="ECO:0000313" key="2">
    <source>
        <dbReference type="Proteomes" id="UP000308600"/>
    </source>
</evidence>
<dbReference type="Proteomes" id="UP000308600">
    <property type="component" value="Unassembled WGS sequence"/>
</dbReference>
<keyword evidence="2" id="KW-1185">Reference proteome</keyword>
<proteinExistence type="predicted"/>
<sequence length="304" mass="34069">MFEYDAKDEPEGDEYFRQRLDAFLEKCLEDIKAFSERELRPFEQARRYVAEWHLGYLFRPHELEEGATTHSQHRADQARSILCHTSRILESLAESSGVQSFLVSVDSKSPEDEGFLGGSVTGREYWRGLRGGGAVGAKSFKVHCQKLSQPPPIPAAGTVNPSQVDGSNSKAGTSKAVKTDLYDATRKALRSVSGIRNAEMKWTNHERLDMYGVRAVGWPTDIPAQNPSTLKQHQNRRLLDLLRSGALHFERTAAIRVDMEQHPQLEPDNLTPEPVEPPADEMQDVDISWAYDMDAGADSDSDQV</sequence>
<dbReference type="EMBL" id="ML208264">
    <property type="protein sequence ID" value="TFK75230.1"/>
    <property type="molecule type" value="Genomic_DNA"/>
</dbReference>
<gene>
    <name evidence="1" type="ORF">BDN72DRAFT_758505</name>
</gene>
<evidence type="ECO:0000313" key="1">
    <source>
        <dbReference type="EMBL" id="TFK75230.1"/>
    </source>
</evidence>
<protein>
    <submittedName>
        <fullName evidence="1">Uncharacterized protein</fullName>
    </submittedName>
</protein>
<reference evidence="1 2" key="1">
    <citation type="journal article" date="2019" name="Nat. Ecol. Evol.">
        <title>Megaphylogeny resolves global patterns of mushroom evolution.</title>
        <authorList>
            <person name="Varga T."/>
            <person name="Krizsan K."/>
            <person name="Foldi C."/>
            <person name="Dima B."/>
            <person name="Sanchez-Garcia M."/>
            <person name="Sanchez-Ramirez S."/>
            <person name="Szollosi G.J."/>
            <person name="Szarkandi J.G."/>
            <person name="Papp V."/>
            <person name="Albert L."/>
            <person name="Andreopoulos W."/>
            <person name="Angelini C."/>
            <person name="Antonin V."/>
            <person name="Barry K.W."/>
            <person name="Bougher N.L."/>
            <person name="Buchanan P."/>
            <person name="Buyck B."/>
            <person name="Bense V."/>
            <person name="Catcheside P."/>
            <person name="Chovatia M."/>
            <person name="Cooper J."/>
            <person name="Damon W."/>
            <person name="Desjardin D."/>
            <person name="Finy P."/>
            <person name="Geml J."/>
            <person name="Haridas S."/>
            <person name="Hughes K."/>
            <person name="Justo A."/>
            <person name="Karasinski D."/>
            <person name="Kautmanova I."/>
            <person name="Kiss B."/>
            <person name="Kocsube S."/>
            <person name="Kotiranta H."/>
            <person name="LaButti K.M."/>
            <person name="Lechner B.E."/>
            <person name="Liimatainen K."/>
            <person name="Lipzen A."/>
            <person name="Lukacs Z."/>
            <person name="Mihaltcheva S."/>
            <person name="Morgado L.N."/>
            <person name="Niskanen T."/>
            <person name="Noordeloos M.E."/>
            <person name="Ohm R.A."/>
            <person name="Ortiz-Santana B."/>
            <person name="Ovrebo C."/>
            <person name="Racz N."/>
            <person name="Riley R."/>
            <person name="Savchenko A."/>
            <person name="Shiryaev A."/>
            <person name="Soop K."/>
            <person name="Spirin V."/>
            <person name="Szebenyi C."/>
            <person name="Tomsovsky M."/>
            <person name="Tulloss R.E."/>
            <person name="Uehling J."/>
            <person name="Grigoriev I.V."/>
            <person name="Vagvolgyi C."/>
            <person name="Papp T."/>
            <person name="Martin F.M."/>
            <person name="Miettinen O."/>
            <person name="Hibbett D.S."/>
            <person name="Nagy L.G."/>
        </authorList>
    </citation>
    <scope>NUCLEOTIDE SEQUENCE [LARGE SCALE GENOMIC DNA]</scope>
    <source>
        <strain evidence="1 2">NL-1719</strain>
    </source>
</reference>
<organism evidence="1 2">
    <name type="scientific">Pluteus cervinus</name>
    <dbReference type="NCBI Taxonomy" id="181527"/>
    <lineage>
        <taxon>Eukaryota</taxon>
        <taxon>Fungi</taxon>
        <taxon>Dikarya</taxon>
        <taxon>Basidiomycota</taxon>
        <taxon>Agaricomycotina</taxon>
        <taxon>Agaricomycetes</taxon>
        <taxon>Agaricomycetidae</taxon>
        <taxon>Agaricales</taxon>
        <taxon>Pluteineae</taxon>
        <taxon>Pluteaceae</taxon>
        <taxon>Pluteus</taxon>
    </lineage>
</organism>